<dbReference type="PANTHER" id="PTHR26454:SF18">
    <property type="entry name" value="OLFACTORY RECEPTOR 6C76"/>
    <property type="match status" value="1"/>
</dbReference>
<keyword evidence="6" id="KW-0812">Transmembrane</keyword>
<keyword evidence="6" id="KW-1133">Transmembrane helix</keyword>
<keyword evidence="9" id="KW-1185">Reference proteome</keyword>
<dbReference type="GO" id="GO:0004984">
    <property type="term" value="F:olfactory receptor activity"/>
    <property type="evidence" value="ECO:0007669"/>
    <property type="project" value="TreeGrafter"/>
</dbReference>
<keyword evidence="5 8" id="KW-0675">Receptor</keyword>
<dbReference type="PANTHER" id="PTHR26454">
    <property type="entry name" value="OLFACTORY RECEPTOR"/>
    <property type="match status" value="1"/>
</dbReference>
<comment type="caution">
    <text evidence="8">The sequence shown here is derived from an EMBL/GenBank/DDBJ whole genome shotgun (WGS) entry which is preliminary data.</text>
</comment>
<keyword evidence="3" id="KW-0716">Sensory transduction</keyword>
<evidence type="ECO:0000313" key="9">
    <source>
        <dbReference type="Proteomes" id="UP001474421"/>
    </source>
</evidence>
<feature type="transmembrane region" description="Helical" evidence="6">
    <location>
        <begin position="102"/>
        <end position="121"/>
    </location>
</feature>
<name>A0AAW1B8F4_CROAD</name>
<dbReference type="EMBL" id="JAOTOJ010000008">
    <property type="protein sequence ID" value="KAK9398066.1"/>
    <property type="molecule type" value="Genomic_DNA"/>
</dbReference>
<accession>A0AAW1B8F4</accession>
<evidence type="ECO:0000256" key="1">
    <source>
        <dbReference type="ARBA" id="ARBA00004651"/>
    </source>
</evidence>
<organism evidence="8 9">
    <name type="scientific">Crotalus adamanteus</name>
    <name type="common">Eastern diamondback rattlesnake</name>
    <dbReference type="NCBI Taxonomy" id="8729"/>
    <lineage>
        <taxon>Eukaryota</taxon>
        <taxon>Metazoa</taxon>
        <taxon>Chordata</taxon>
        <taxon>Craniata</taxon>
        <taxon>Vertebrata</taxon>
        <taxon>Euteleostomi</taxon>
        <taxon>Lepidosauria</taxon>
        <taxon>Squamata</taxon>
        <taxon>Bifurcata</taxon>
        <taxon>Unidentata</taxon>
        <taxon>Episquamata</taxon>
        <taxon>Toxicofera</taxon>
        <taxon>Serpentes</taxon>
        <taxon>Colubroidea</taxon>
        <taxon>Viperidae</taxon>
        <taxon>Crotalinae</taxon>
        <taxon>Crotalus</taxon>
    </lineage>
</organism>
<feature type="transmembrane region" description="Helical" evidence="6">
    <location>
        <begin position="71"/>
        <end position="90"/>
    </location>
</feature>
<keyword evidence="3" id="KW-0552">Olfaction</keyword>
<sequence length="135" mass="15485">MLLTTSTVISFLCSAVLQGHNHTEKVELCLNSSYCPVFTFPNLSTLYLHHCHHPTHSIFSWQTKGIFNLCFSHYFGLGFFYGCSIFMYLLPEKIHSSGFYKGVALLHTVVTPLLNPFIYTLQNEKIKEVFKDTLK</sequence>
<protein>
    <submittedName>
        <fullName evidence="8">Olfactory receptor</fullName>
    </submittedName>
</protein>
<gene>
    <name evidence="8" type="ORF">NXF25_021427</name>
</gene>
<evidence type="ECO:0000256" key="4">
    <source>
        <dbReference type="ARBA" id="ARBA00023040"/>
    </source>
</evidence>
<evidence type="ECO:0000256" key="7">
    <source>
        <dbReference type="SAM" id="SignalP"/>
    </source>
</evidence>
<dbReference type="SUPFAM" id="SSF81321">
    <property type="entry name" value="Family A G protein-coupled receptor-like"/>
    <property type="match status" value="1"/>
</dbReference>
<evidence type="ECO:0000256" key="6">
    <source>
        <dbReference type="SAM" id="Phobius"/>
    </source>
</evidence>
<keyword evidence="7" id="KW-0732">Signal</keyword>
<dbReference type="GO" id="GO:0004930">
    <property type="term" value="F:G protein-coupled receptor activity"/>
    <property type="evidence" value="ECO:0007669"/>
    <property type="project" value="UniProtKB-KW"/>
</dbReference>
<dbReference type="Proteomes" id="UP001474421">
    <property type="component" value="Unassembled WGS sequence"/>
</dbReference>
<keyword evidence="4" id="KW-0297">G-protein coupled receptor</keyword>
<feature type="chain" id="PRO_5043777243" evidence="7">
    <location>
        <begin position="19"/>
        <end position="135"/>
    </location>
</feature>
<keyword evidence="2" id="KW-1003">Cell membrane</keyword>
<evidence type="ECO:0000256" key="5">
    <source>
        <dbReference type="ARBA" id="ARBA00023170"/>
    </source>
</evidence>
<dbReference type="InterPro" id="IPR047132">
    <property type="entry name" value="Olfact_rcpt_6C-like"/>
</dbReference>
<evidence type="ECO:0000313" key="8">
    <source>
        <dbReference type="EMBL" id="KAK9398066.1"/>
    </source>
</evidence>
<comment type="subcellular location">
    <subcellularLocation>
        <location evidence="1">Cell membrane</location>
        <topology evidence="1">Multi-pass membrane protein</topology>
    </subcellularLocation>
</comment>
<reference evidence="8 9" key="1">
    <citation type="journal article" date="2024" name="Proc. Natl. Acad. Sci. U.S.A.">
        <title>The genetic regulatory architecture and epigenomic basis for age-related changes in rattlesnake venom.</title>
        <authorList>
            <person name="Hogan M.P."/>
            <person name="Holding M.L."/>
            <person name="Nystrom G.S."/>
            <person name="Colston T.J."/>
            <person name="Bartlett D.A."/>
            <person name="Mason A.J."/>
            <person name="Ellsworth S.A."/>
            <person name="Rautsaw R.M."/>
            <person name="Lawrence K.C."/>
            <person name="Strickland J.L."/>
            <person name="He B."/>
            <person name="Fraser P."/>
            <person name="Margres M.J."/>
            <person name="Gilbert D.M."/>
            <person name="Gibbs H.L."/>
            <person name="Parkinson C.L."/>
            <person name="Rokyta D.R."/>
        </authorList>
    </citation>
    <scope>NUCLEOTIDE SEQUENCE [LARGE SCALE GENOMIC DNA]</scope>
    <source>
        <strain evidence="8">DRR0105</strain>
    </source>
</reference>
<keyword evidence="4" id="KW-0807">Transducer</keyword>
<feature type="signal peptide" evidence="7">
    <location>
        <begin position="1"/>
        <end position="18"/>
    </location>
</feature>
<evidence type="ECO:0000256" key="2">
    <source>
        <dbReference type="ARBA" id="ARBA00022475"/>
    </source>
</evidence>
<evidence type="ECO:0000256" key="3">
    <source>
        <dbReference type="ARBA" id="ARBA00022725"/>
    </source>
</evidence>
<dbReference type="AlphaFoldDB" id="A0AAW1B8F4"/>
<keyword evidence="6" id="KW-0472">Membrane</keyword>
<dbReference type="GO" id="GO:0005886">
    <property type="term" value="C:plasma membrane"/>
    <property type="evidence" value="ECO:0007669"/>
    <property type="project" value="UniProtKB-SubCell"/>
</dbReference>
<proteinExistence type="predicted"/>